<name>A0A9X3CWK0_9FLAO</name>
<evidence type="ECO:0008006" key="5">
    <source>
        <dbReference type="Google" id="ProtNLM"/>
    </source>
</evidence>
<feature type="signal peptide" evidence="2">
    <location>
        <begin position="1"/>
        <end position="20"/>
    </location>
</feature>
<evidence type="ECO:0000313" key="3">
    <source>
        <dbReference type="EMBL" id="MCX2836760.1"/>
    </source>
</evidence>
<proteinExistence type="predicted"/>
<dbReference type="PROSITE" id="PS51257">
    <property type="entry name" value="PROKAR_LIPOPROTEIN"/>
    <property type="match status" value="1"/>
</dbReference>
<feature type="region of interest" description="Disordered" evidence="1">
    <location>
        <begin position="26"/>
        <end position="54"/>
    </location>
</feature>
<accession>A0A9X3CWK0</accession>
<gene>
    <name evidence="3" type="ORF">OQ279_01235</name>
</gene>
<protein>
    <recommendedName>
        <fullName evidence="5">Entericidin A/B family lipoprotein</fullName>
    </recommendedName>
</protein>
<keyword evidence="4" id="KW-1185">Reference proteome</keyword>
<comment type="caution">
    <text evidence="3">The sequence shown here is derived from an EMBL/GenBank/DDBJ whole genome shotgun (WGS) entry which is preliminary data.</text>
</comment>
<dbReference type="EMBL" id="JAPJDA010000002">
    <property type="protein sequence ID" value="MCX2836760.1"/>
    <property type="molecule type" value="Genomic_DNA"/>
</dbReference>
<dbReference type="Proteomes" id="UP001148482">
    <property type="component" value="Unassembled WGS sequence"/>
</dbReference>
<evidence type="ECO:0000313" key="4">
    <source>
        <dbReference type="Proteomes" id="UP001148482"/>
    </source>
</evidence>
<evidence type="ECO:0000256" key="2">
    <source>
        <dbReference type="SAM" id="SignalP"/>
    </source>
</evidence>
<feature type="chain" id="PRO_5040788759" description="Entericidin A/B family lipoprotein" evidence="2">
    <location>
        <begin position="21"/>
        <end position="54"/>
    </location>
</feature>
<organism evidence="3 4">
    <name type="scientific">Salinimicrobium profundisediminis</name>
    <dbReference type="NCBI Taxonomy" id="2994553"/>
    <lineage>
        <taxon>Bacteria</taxon>
        <taxon>Pseudomonadati</taxon>
        <taxon>Bacteroidota</taxon>
        <taxon>Flavobacteriia</taxon>
        <taxon>Flavobacteriales</taxon>
        <taxon>Flavobacteriaceae</taxon>
        <taxon>Salinimicrobium</taxon>
    </lineage>
</organism>
<evidence type="ECO:0000256" key="1">
    <source>
        <dbReference type="SAM" id="MobiDB-lite"/>
    </source>
</evidence>
<keyword evidence="2" id="KW-0732">Signal</keyword>
<dbReference type="AlphaFoldDB" id="A0A9X3CWK0"/>
<sequence length="54" mass="5814">MKKYALLLFFSFALSTSLVSCRETKDAAEATGEAVEEGVNETRENTGLGGQDDL</sequence>
<dbReference type="RefSeq" id="WP_266067941.1">
    <property type="nucleotide sequence ID" value="NZ_JAPJDA010000002.1"/>
</dbReference>
<reference evidence="3" key="1">
    <citation type="submission" date="2022-11" db="EMBL/GenBank/DDBJ databases">
        <title>Salinimicrobium profundisediminis sp. nov., isolated from deep-sea sediment of the Mariana Trench.</title>
        <authorList>
            <person name="Fu H."/>
        </authorList>
    </citation>
    <scope>NUCLEOTIDE SEQUENCE</scope>
    <source>
        <strain evidence="3">MT39</strain>
    </source>
</reference>